<dbReference type="OrthoDB" id="74314at2759"/>
<dbReference type="GO" id="GO:0005778">
    <property type="term" value="C:peroxisomal membrane"/>
    <property type="evidence" value="ECO:0007669"/>
    <property type="project" value="UniProtKB-SubCell"/>
</dbReference>
<dbReference type="GeneID" id="14496460"/>
<reference evidence="9 10" key="1">
    <citation type="journal article" date="2011" name="Proc. Natl. Acad. Sci. U.S.A.">
        <title>Evolutionary erosion of yeast sex chromosomes by mating-type switching accidents.</title>
        <authorList>
            <person name="Gordon J.L."/>
            <person name="Armisen D."/>
            <person name="Proux-Wera E."/>
            <person name="Oheigeartaigh S.S."/>
            <person name="Byrne K.P."/>
            <person name="Wolfe K.H."/>
        </authorList>
    </citation>
    <scope>NUCLEOTIDE SEQUENCE [LARGE SCALE GENOMIC DNA]</scope>
    <source>
        <strain evidence="10">ATCC 34711 / CBS 6284 / DSM 70876 / NBRC 10599 / NRRL Y-10934 / UCD 77-7</strain>
    </source>
</reference>
<dbReference type="EMBL" id="HE806320">
    <property type="protein sequence ID" value="CCH61387.1"/>
    <property type="molecule type" value="Genomic_DNA"/>
</dbReference>
<dbReference type="FunCoup" id="I2H4T5">
    <property type="interactions" value="95"/>
</dbReference>
<dbReference type="Proteomes" id="UP000002866">
    <property type="component" value="Chromosome 5"/>
</dbReference>
<proteinExistence type="predicted"/>
<evidence type="ECO:0000313" key="9">
    <source>
        <dbReference type="EMBL" id="CCH61387.1"/>
    </source>
</evidence>
<dbReference type="STRING" id="1071380.I2H4T5"/>
<keyword evidence="3 7" id="KW-1133">Transmembrane helix</keyword>
<dbReference type="OMA" id="QNCMDDF"/>
<feature type="transmembrane region" description="Helical" evidence="7">
    <location>
        <begin position="288"/>
        <end position="305"/>
    </location>
</feature>
<evidence type="ECO:0000256" key="1">
    <source>
        <dbReference type="ARBA" id="ARBA00004585"/>
    </source>
</evidence>
<dbReference type="InterPro" id="IPR010482">
    <property type="entry name" value="TECPR1-like_DysF"/>
</dbReference>
<evidence type="ECO:0000256" key="7">
    <source>
        <dbReference type="SAM" id="Phobius"/>
    </source>
</evidence>
<evidence type="ECO:0000259" key="8">
    <source>
        <dbReference type="Pfam" id="PF06398"/>
    </source>
</evidence>
<evidence type="ECO:0000256" key="5">
    <source>
        <dbReference type="ARBA" id="ARBA00023140"/>
    </source>
</evidence>
<dbReference type="GO" id="GO:0005783">
    <property type="term" value="C:endoplasmic reticulum"/>
    <property type="evidence" value="ECO:0007669"/>
    <property type="project" value="EnsemblFungi"/>
</dbReference>
<protein>
    <recommendedName>
        <fullName evidence="8">TECPR1-like DysF domain-containing protein</fullName>
    </recommendedName>
</protein>
<feature type="region of interest" description="Disordered" evidence="6">
    <location>
        <begin position="1"/>
        <end position="42"/>
    </location>
</feature>
<dbReference type="PANTHER" id="PTHR28304">
    <property type="entry name" value="PEROXISOMAL MEMBRANE PROTEIN PEX29"/>
    <property type="match status" value="1"/>
</dbReference>
<feature type="transmembrane region" description="Helical" evidence="7">
    <location>
        <begin position="162"/>
        <end position="185"/>
    </location>
</feature>
<gene>
    <name evidence="9" type="primary">TBLA0E03330</name>
    <name evidence="9" type="ORF">TBLA_0E03330</name>
</gene>
<keyword evidence="5" id="KW-0576">Peroxisome</keyword>
<dbReference type="GO" id="GO:0032581">
    <property type="term" value="P:ER-dependent peroxisome organization"/>
    <property type="evidence" value="ECO:0007669"/>
    <property type="project" value="EnsemblFungi"/>
</dbReference>
<evidence type="ECO:0000256" key="2">
    <source>
        <dbReference type="ARBA" id="ARBA00022692"/>
    </source>
</evidence>
<name>I2H4T5_HENB6</name>
<dbReference type="Pfam" id="PF06398">
    <property type="entry name" value="Pex24p"/>
    <property type="match status" value="1"/>
</dbReference>
<dbReference type="HOGENOM" id="CLU_023118_1_0_1"/>
<evidence type="ECO:0000313" key="10">
    <source>
        <dbReference type="Proteomes" id="UP000002866"/>
    </source>
</evidence>
<feature type="compositionally biased region" description="Basic residues" evidence="6">
    <location>
        <begin position="21"/>
        <end position="36"/>
    </location>
</feature>
<feature type="transmembrane region" description="Helical" evidence="7">
    <location>
        <begin position="261"/>
        <end position="281"/>
    </location>
</feature>
<dbReference type="AlphaFoldDB" id="I2H4T5"/>
<evidence type="ECO:0000256" key="4">
    <source>
        <dbReference type="ARBA" id="ARBA00023136"/>
    </source>
</evidence>
<evidence type="ECO:0000256" key="3">
    <source>
        <dbReference type="ARBA" id="ARBA00022989"/>
    </source>
</evidence>
<evidence type="ECO:0000256" key="6">
    <source>
        <dbReference type="SAM" id="MobiDB-lite"/>
    </source>
</evidence>
<dbReference type="InParanoid" id="I2H4T5"/>
<sequence>MDSVKSFFVKDSDSDSISHGNHYHKGHSNEHKKRPRSSSILQTLTIPEDDENDLEQSSIEGYNPSPGLQKLVTDTLVERILKMALPPSTELGAQALEHRIEAGKVRPRLSMPVMSRNFIQANSRFGAPFMFIDEIIKIFNWDNPAYTLSVLSIYSFAILQPVTILSSIPLFYILFGIMVPQYLYIHKPDPDQYLESNPTPAFGPPLRAPHIPKPASELSQEFVINLTDLQNHMVLYVQIYDFFANILENFAYFTDDQKSTVAFILILVIGVLNFFFSDIIIKYIPYKLILLIFGWALAIVLHPFYRDRIFAKIHSEEARIRILTFTNRYEEFLERHLKSSEPREHRFAQIYEIQKLKDKSKTWKPIGLSNSDYTLFSKLRINGLDIKDYVVQTLDEIQPPEEWAWMDGKSWVLDLTPSEWVSREFINAIDIDSETKWVYDIDIDGNRTSYRRRMWVRMCVREMDADVDTKEKVVDDIDEIADADTSFGSVRGITKRSMSGNYQILNPNANIQFDKESHIGELPSRKNRSSSSSLEAVSVTSLDSVTDIFNSTL</sequence>
<dbReference type="PANTHER" id="PTHR28304:SF2">
    <property type="entry name" value="PEROXISOMAL MEMBRANE PROTEIN PEX29"/>
    <property type="match status" value="1"/>
</dbReference>
<keyword evidence="10" id="KW-1185">Reference proteome</keyword>
<comment type="subcellular location">
    <subcellularLocation>
        <location evidence="1">Peroxisome membrane</location>
        <topology evidence="1">Multi-pass membrane protein</topology>
    </subcellularLocation>
</comment>
<dbReference type="RefSeq" id="XP_004180906.1">
    <property type="nucleotide sequence ID" value="XM_004180858.1"/>
</dbReference>
<keyword evidence="4 7" id="KW-0472">Membrane</keyword>
<feature type="domain" description="TECPR1-like DysF" evidence="8">
    <location>
        <begin position="109"/>
        <end position="457"/>
    </location>
</feature>
<organism evidence="9 10">
    <name type="scientific">Henningerozyma blattae (strain ATCC 34711 / CBS 6284 / DSM 70876 / NBRC 10599 / NRRL Y-10934 / UCD 77-7)</name>
    <name type="common">Yeast</name>
    <name type="synonym">Tetrapisispora blattae</name>
    <dbReference type="NCBI Taxonomy" id="1071380"/>
    <lineage>
        <taxon>Eukaryota</taxon>
        <taxon>Fungi</taxon>
        <taxon>Dikarya</taxon>
        <taxon>Ascomycota</taxon>
        <taxon>Saccharomycotina</taxon>
        <taxon>Saccharomycetes</taxon>
        <taxon>Saccharomycetales</taxon>
        <taxon>Saccharomycetaceae</taxon>
        <taxon>Henningerozyma</taxon>
    </lineage>
</organism>
<dbReference type="KEGG" id="tbl:TBLA_0E03330"/>
<accession>I2H4T5</accession>
<dbReference type="InterPro" id="IPR052816">
    <property type="entry name" value="Peroxisomal_Membrane_PEX28-32"/>
</dbReference>
<dbReference type="eggNOG" id="ENOG502QQTF">
    <property type="taxonomic scope" value="Eukaryota"/>
</dbReference>
<keyword evidence="2 7" id="KW-0812">Transmembrane</keyword>